<dbReference type="PANTHER" id="PTHR30221:SF20">
    <property type="entry name" value="SMALL-CONDUCTANCE MECHANOSENSITIVE CHANNEL"/>
    <property type="match status" value="1"/>
</dbReference>
<dbReference type="KEGG" id="mefw:F1737_06520"/>
<evidence type="ECO:0000256" key="3">
    <source>
        <dbReference type="ARBA" id="ARBA00022475"/>
    </source>
</evidence>
<dbReference type="InterPro" id="IPR049278">
    <property type="entry name" value="MS_channel_C"/>
</dbReference>
<reference evidence="11 12" key="1">
    <citation type="submission" date="2019-09" db="EMBL/GenBank/DDBJ databases">
        <title>The complete genome of Methanoplanus sp. FWC-SCC4.</title>
        <authorList>
            <person name="Chen S.-C."/>
            <person name="Zhou Y.-Z."/>
            <person name="Lai M.-C."/>
        </authorList>
    </citation>
    <scope>NUCLEOTIDE SEQUENCE [LARGE SCALE GENOMIC DNA]</scope>
    <source>
        <strain evidence="11 12">FWC-SCC4</strain>
    </source>
</reference>
<keyword evidence="5 7" id="KW-1133">Transmembrane helix</keyword>
<dbReference type="InterPro" id="IPR023408">
    <property type="entry name" value="MscS_beta-dom_sf"/>
</dbReference>
<keyword evidence="6 7" id="KW-0472">Membrane</keyword>
<dbReference type="Pfam" id="PF21082">
    <property type="entry name" value="MS_channel_3rd"/>
    <property type="match status" value="1"/>
</dbReference>
<dbReference type="Gene3D" id="3.30.70.100">
    <property type="match status" value="1"/>
</dbReference>
<evidence type="ECO:0000256" key="4">
    <source>
        <dbReference type="ARBA" id="ARBA00022692"/>
    </source>
</evidence>
<dbReference type="Proteomes" id="UP001301797">
    <property type="component" value="Chromosome"/>
</dbReference>
<comment type="similarity">
    <text evidence="2">Belongs to the MscS (TC 1.A.23) family.</text>
</comment>
<dbReference type="InterPro" id="IPR006685">
    <property type="entry name" value="MscS_channel_2nd"/>
</dbReference>
<dbReference type="GO" id="GO:0008381">
    <property type="term" value="F:mechanosensitive monoatomic ion channel activity"/>
    <property type="evidence" value="ECO:0007669"/>
    <property type="project" value="InterPro"/>
</dbReference>
<evidence type="ECO:0000259" key="10">
    <source>
        <dbReference type="Pfam" id="PF21088"/>
    </source>
</evidence>
<dbReference type="SUPFAM" id="SSF82861">
    <property type="entry name" value="Mechanosensitive channel protein MscS (YggB), transmembrane region"/>
    <property type="match status" value="1"/>
</dbReference>
<evidence type="ECO:0000313" key="11">
    <source>
        <dbReference type="EMBL" id="WOF16385.1"/>
    </source>
</evidence>
<evidence type="ECO:0000256" key="6">
    <source>
        <dbReference type="ARBA" id="ARBA00023136"/>
    </source>
</evidence>
<dbReference type="RefSeq" id="WP_317135798.1">
    <property type="nucleotide sequence ID" value="NZ_CP043875.1"/>
</dbReference>
<feature type="domain" description="Mechanosensitive ion channel MscS C-terminal" evidence="9">
    <location>
        <begin position="178"/>
        <end position="259"/>
    </location>
</feature>
<dbReference type="Pfam" id="PF00924">
    <property type="entry name" value="MS_channel_2nd"/>
    <property type="match status" value="1"/>
</dbReference>
<dbReference type="InterPro" id="IPR010920">
    <property type="entry name" value="LSM_dom_sf"/>
</dbReference>
<feature type="transmembrane region" description="Helical" evidence="7">
    <location>
        <begin position="23"/>
        <end position="40"/>
    </location>
</feature>
<evidence type="ECO:0000256" key="2">
    <source>
        <dbReference type="ARBA" id="ARBA00008017"/>
    </source>
</evidence>
<proteinExistence type="inferred from homology"/>
<dbReference type="GO" id="GO:0005886">
    <property type="term" value="C:plasma membrane"/>
    <property type="evidence" value="ECO:0007669"/>
    <property type="project" value="UniProtKB-SubCell"/>
</dbReference>
<feature type="domain" description="Mechanosensitive ion channel MscS" evidence="8">
    <location>
        <begin position="104"/>
        <end position="170"/>
    </location>
</feature>
<gene>
    <name evidence="11" type="ORF">F1737_06520</name>
</gene>
<evidence type="ECO:0000256" key="7">
    <source>
        <dbReference type="SAM" id="Phobius"/>
    </source>
</evidence>
<feature type="transmembrane region" description="Helical" evidence="7">
    <location>
        <begin position="86"/>
        <end position="117"/>
    </location>
</feature>
<dbReference type="PANTHER" id="PTHR30221">
    <property type="entry name" value="SMALL-CONDUCTANCE MECHANOSENSITIVE CHANNEL"/>
    <property type="match status" value="1"/>
</dbReference>
<dbReference type="GeneID" id="85229806"/>
<dbReference type="AlphaFoldDB" id="A0AA97FBJ3"/>
<keyword evidence="3" id="KW-1003">Cell membrane</keyword>
<dbReference type="EMBL" id="CP043875">
    <property type="protein sequence ID" value="WOF16385.1"/>
    <property type="molecule type" value="Genomic_DNA"/>
</dbReference>
<evidence type="ECO:0000259" key="9">
    <source>
        <dbReference type="Pfam" id="PF21082"/>
    </source>
</evidence>
<dbReference type="Pfam" id="PF21088">
    <property type="entry name" value="MS_channel_1st"/>
    <property type="match status" value="1"/>
</dbReference>
<name>A0AA97FBJ3_9EURY</name>
<protein>
    <submittedName>
        <fullName evidence="11">Mechanosensitive ion channel family protein</fullName>
    </submittedName>
</protein>
<keyword evidence="4 7" id="KW-0812">Transmembrane</keyword>
<feature type="domain" description="Mechanosensitive ion channel transmembrane helices 2/3" evidence="10">
    <location>
        <begin position="62"/>
        <end position="103"/>
    </location>
</feature>
<dbReference type="SUPFAM" id="SSF82689">
    <property type="entry name" value="Mechanosensitive channel protein MscS (YggB), C-terminal domain"/>
    <property type="match status" value="1"/>
</dbReference>
<evidence type="ECO:0000259" key="8">
    <source>
        <dbReference type="Pfam" id="PF00924"/>
    </source>
</evidence>
<sequence length="281" mass="31781">MNEIFTYLLEIPVGSDEVVLRDVLFFLTILFISFIIGTLLSKKIRKEINDKMPVNDRELIVKIIYFVIVVSGFLIALPYLNLDLSGLLVAGGIIGIVLGLAGQTVISNFFSGIIIFIEQPIKIGDNIGIGDILGTVQDIRILSTIIKTYDGIYTRVPNQTLFTSNITNFVAHIARRFEYIVGIRYQDDAEKAISVIKEMIYSHPFALKSPEPSVFVDDLGENGVNISVRIWAPSSVWWDVRTEMLWKIKVALEENGIEIPFPQRTVWFPEEKDKIQIKNTD</sequence>
<evidence type="ECO:0000313" key="12">
    <source>
        <dbReference type="Proteomes" id="UP001301797"/>
    </source>
</evidence>
<organism evidence="11 12">
    <name type="scientific">Methanochimaera problematica</name>
    <dbReference type="NCBI Taxonomy" id="2609417"/>
    <lineage>
        <taxon>Archaea</taxon>
        <taxon>Methanobacteriati</taxon>
        <taxon>Methanobacteriota</taxon>
        <taxon>Stenosarchaea group</taxon>
        <taxon>Methanomicrobia</taxon>
        <taxon>Methanomicrobiales</taxon>
        <taxon>Methanomicrobiaceae</taxon>
        <taxon>Methanochimaera</taxon>
    </lineage>
</organism>
<keyword evidence="12" id="KW-1185">Reference proteome</keyword>
<dbReference type="InterPro" id="IPR011014">
    <property type="entry name" value="MscS_channel_TM-2"/>
</dbReference>
<feature type="transmembrane region" description="Helical" evidence="7">
    <location>
        <begin position="60"/>
        <end position="80"/>
    </location>
</feature>
<accession>A0AA97FBJ3</accession>
<evidence type="ECO:0000256" key="5">
    <source>
        <dbReference type="ARBA" id="ARBA00022989"/>
    </source>
</evidence>
<dbReference type="Gene3D" id="2.30.30.60">
    <property type="match status" value="1"/>
</dbReference>
<dbReference type="InterPro" id="IPR011066">
    <property type="entry name" value="MscS_channel_C_sf"/>
</dbReference>
<dbReference type="InterPro" id="IPR049142">
    <property type="entry name" value="MS_channel_1st"/>
</dbReference>
<dbReference type="InterPro" id="IPR045275">
    <property type="entry name" value="MscS_archaea/bacteria_type"/>
</dbReference>
<evidence type="ECO:0000256" key="1">
    <source>
        <dbReference type="ARBA" id="ARBA00004651"/>
    </source>
</evidence>
<dbReference type="SUPFAM" id="SSF50182">
    <property type="entry name" value="Sm-like ribonucleoproteins"/>
    <property type="match status" value="1"/>
</dbReference>
<comment type="subcellular location">
    <subcellularLocation>
        <location evidence="1">Cell membrane</location>
        <topology evidence="1">Multi-pass membrane protein</topology>
    </subcellularLocation>
</comment>
<dbReference type="Gene3D" id="1.10.287.1260">
    <property type="match status" value="1"/>
</dbReference>